<reference evidence="2 3" key="1">
    <citation type="submission" date="2020-11" db="EMBL/GenBank/DDBJ databases">
        <title>Draft genome sequencing of a Lachnospiraceae strain isolated from anoxic soil subjected to BSD treatment.</title>
        <authorList>
            <person name="Uek A."/>
            <person name="Tonouchi A."/>
        </authorList>
    </citation>
    <scope>NUCLEOTIDE SEQUENCE [LARGE SCALE GENOMIC DNA]</scope>
    <source>
        <strain evidence="2 3">TB5</strain>
    </source>
</reference>
<dbReference type="Proteomes" id="UP000595897">
    <property type="component" value="Chromosome"/>
</dbReference>
<keyword evidence="1" id="KW-1133">Transmembrane helix</keyword>
<feature type="transmembrane region" description="Helical" evidence="1">
    <location>
        <begin position="132"/>
        <end position="152"/>
    </location>
</feature>
<dbReference type="RefSeq" id="WP_271715263.1">
    <property type="nucleotide sequence ID" value="NZ_AP024169.1"/>
</dbReference>
<organism evidence="2 3">
    <name type="scientific">Anaeromicropila herbilytica</name>
    <dbReference type="NCBI Taxonomy" id="2785025"/>
    <lineage>
        <taxon>Bacteria</taxon>
        <taxon>Bacillati</taxon>
        <taxon>Bacillota</taxon>
        <taxon>Clostridia</taxon>
        <taxon>Lachnospirales</taxon>
        <taxon>Lachnospiraceae</taxon>
        <taxon>Anaeromicropila</taxon>
    </lineage>
</organism>
<evidence type="ECO:0008006" key="4">
    <source>
        <dbReference type="Google" id="ProtNLM"/>
    </source>
</evidence>
<feature type="transmembrane region" description="Helical" evidence="1">
    <location>
        <begin position="164"/>
        <end position="182"/>
    </location>
</feature>
<feature type="transmembrane region" description="Helical" evidence="1">
    <location>
        <begin position="203"/>
        <end position="229"/>
    </location>
</feature>
<feature type="transmembrane region" description="Helical" evidence="1">
    <location>
        <begin position="235"/>
        <end position="256"/>
    </location>
</feature>
<gene>
    <name evidence="2" type="ORF">bsdtb5_13070</name>
</gene>
<evidence type="ECO:0000313" key="3">
    <source>
        <dbReference type="Proteomes" id="UP000595897"/>
    </source>
</evidence>
<feature type="transmembrane region" description="Helical" evidence="1">
    <location>
        <begin position="268"/>
        <end position="288"/>
    </location>
</feature>
<accession>A0A7R7EJN1</accession>
<keyword evidence="1" id="KW-0812">Transmembrane</keyword>
<dbReference type="AlphaFoldDB" id="A0A7R7EJN1"/>
<name>A0A7R7EJN1_9FIRM</name>
<evidence type="ECO:0000313" key="2">
    <source>
        <dbReference type="EMBL" id="BCN30012.1"/>
    </source>
</evidence>
<keyword evidence="1" id="KW-0472">Membrane</keyword>
<dbReference type="KEGG" id="ahb:bsdtb5_13070"/>
<proteinExistence type="predicted"/>
<evidence type="ECO:0000256" key="1">
    <source>
        <dbReference type="SAM" id="Phobius"/>
    </source>
</evidence>
<sequence>MKKYIINLFSAKSEVQLYDYLEANRKRGWCITSVNPFLLSFERNESYDLKVAVERSLKKDDRSQKFYEYGMAKGEYHEYLLKENGWKFIGEKSKMRVYVGNKETSLDYITPIEEYNKEVFRKYEKKQLFQNVGYLLFSLLLFTLMYHFDFFLFNFADYSSNEKLYIALLACFVILVIPIEFVKSQYINWKIDKIDYPYEKMPVLTYPLYLYTQVCIMLFLFTVVTQSWWSDKSPYIGVGMITLLITALIPDCVYIVSVVRNRYSKKKVEGITALLIILIFIVSIYFTYNIHENKQRITEHNRIITILNENRMNHNKQKIGMIEEMDEGSSLLTPVYKRFRMIYTENVVDVQYGEFQNKWIATKITHYLYRNSINWMASRNDELSKEWNVDDVYTSKNKKMYIIFRDKEVFCLKSDKIFHKFTLNGLENFINESRP</sequence>
<protein>
    <recommendedName>
        <fullName evidence="4">DUF2812 domain-containing protein</fullName>
    </recommendedName>
</protein>
<dbReference type="EMBL" id="AP024169">
    <property type="protein sequence ID" value="BCN30012.1"/>
    <property type="molecule type" value="Genomic_DNA"/>
</dbReference>
<keyword evidence="3" id="KW-1185">Reference proteome</keyword>